<protein>
    <submittedName>
        <fullName evidence="2">Uncharacterized protein</fullName>
    </submittedName>
</protein>
<reference evidence="2 3" key="1">
    <citation type="submission" date="2019-03" db="EMBL/GenBank/DDBJ databases">
        <title>Genomic Encyclopedia of Archaeal and Bacterial Type Strains, Phase II (KMG-II): from individual species to whole genera.</title>
        <authorList>
            <person name="Goeker M."/>
        </authorList>
    </citation>
    <scope>NUCLEOTIDE SEQUENCE [LARGE SCALE GENOMIC DNA]</scope>
    <source>
        <strain evidence="2 3">ATCC 25309</strain>
    </source>
</reference>
<feature type="transmembrane region" description="Helical" evidence="1">
    <location>
        <begin position="12"/>
        <end position="30"/>
    </location>
</feature>
<feature type="transmembrane region" description="Helical" evidence="1">
    <location>
        <begin position="304"/>
        <end position="326"/>
    </location>
</feature>
<organism evidence="2 3">
    <name type="scientific">Prosthecobacter fusiformis</name>
    <dbReference type="NCBI Taxonomy" id="48464"/>
    <lineage>
        <taxon>Bacteria</taxon>
        <taxon>Pseudomonadati</taxon>
        <taxon>Verrucomicrobiota</taxon>
        <taxon>Verrucomicrobiia</taxon>
        <taxon>Verrucomicrobiales</taxon>
        <taxon>Verrucomicrobiaceae</taxon>
        <taxon>Prosthecobacter</taxon>
    </lineage>
</organism>
<evidence type="ECO:0000313" key="2">
    <source>
        <dbReference type="EMBL" id="TDU81488.1"/>
    </source>
</evidence>
<evidence type="ECO:0000256" key="1">
    <source>
        <dbReference type="SAM" id="Phobius"/>
    </source>
</evidence>
<name>A0A4R7STB3_9BACT</name>
<feature type="transmembrane region" description="Helical" evidence="1">
    <location>
        <begin position="176"/>
        <end position="196"/>
    </location>
</feature>
<feature type="transmembrane region" description="Helical" evidence="1">
    <location>
        <begin position="241"/>
        <end position="259"/>
    </location>
</feature>
<dbReference type="AlphaFoldDB" id="A0A4R7STB3"/>
<feature type="transmembrane region" description="Helical" evidence="1">
    <location>
        <begin position="69"/>
        <end position="92"/>
    </location>
</feature>
<comment type="caution">
    <text evidence="2">The sequence shown here is derived from an EMBL/GenBank/DDBJ whole genome shotgun (WGS) entry which is preliminary data.</text>
</comment>
<sequence length="435" mass="49011">MISLILDFVSRWRWVLGLYMVFVGFFAFTSRTLISIAPMTFFLLFMDAQRGVFYTLRPQPVSRRDQDRAWWFTGVWLLTMLSAPVMAAGLWWRQHEYPASLHPGESPWFALTTVLYLGLGSSALLALLILMLPRQAPETKGQWLIVLPVSAVGGMLMMGTLALPQMLPKTLPEMGTWHWIAAGLLPLLLWLSYVAAPKITRLSMKPARPAPLSQIPVLPPDINRRGYSGWSFLLLSMHKHMLAIIVFMSLAMWLSSWWIRGPLSDEESRRICINLVVYMILFSSFIPDWFSLRMLRTAPLSSRTLALMLLSVPCVQGLLAALQMGLAMGWRTSFFEVLVDSLSIGLFTAGSGALMLTISCHANTFWRFASMIFPLSLMIFEVFQNGSLLPWLPGIGFILLLLSWLLLKRGIWRSSAFYRPRFGLGTNAGQPVGAS</sequence>
<feature type="transmembrane region" description="Helical" evidence="1">
    <location>
        <begin position="108"/>
        <end position="131"/>
    </location>
</feature>
<proteinExistence type="predicted"/>
<feature type="transmembrane region" description="Helical" evidence="1">
    <location>
        <begin position="271"/>
        <end position="292"/>
    </location>
</feature>
<gene>
    <name evidence="2" type="ORF">EI77_00797</name>
</gene>
<feature type="transmembrane region" description="Helical" evidence="1">
    <location>
        <begin position="365"/>
        <end position="383"/>
    </location>
</feature>
<dbReference type="Proteomes" id="UP000295662">
    <property type="component" value="Unassembled WGS sequence"/>
</dbReference>
<keyword evidence="1" id="KW-0812">Transmembrane</keyword>
<feature type="transmembrane region" description="Helical" evidence="1">
    <location>
        <begin position="389"/>
        <end position="407"/>
    </location>
</feature>
<keyword evidence="1" id="KW-1133">Transmembrane helix</keyword>
<dbReference type="EMBL" id="SOCA01000001">
    <property type="protein sequence ID" value="TDU81488.1"/>
    <property type="molecule type" value="Genomic_DNA"/>
</dbReference>
<evidence type="ECO:0000313" key="3">
    <source>
        <dbReference type="Proteomes" id="UP000295662"/>
    </source>
</evidence>
<dbReference type="RefSeq" id="WP_133793435.1">
    <property type="nucleotide sequence ID" value="NZ_SOCA01000001.1"/>
</dbReference>
<keyword evidence="3" id="KW-1185">Reference proteome</keyword>
<keyword evidence="1" id="KW-0472">Membrane</keyword>
<accession>A0A4R7STB3</accession>
<feature type="transmembrane region" description="Helical" evidence="1">
    <location>
        <begin position="338"/>
        <end position="358"/>
    </location>
</feature>
<feature type="transmembrane region" description="Helical" evidence="1">
    <location>
        <begin position="143"/>
        <end position="164"/>
    </location>
</feature>